<accession>A0A9D2HDJ4</accession>
<proteinExistence type="predicted"/>
<evidence type="ECO:0000259" key="2">
    <source>
        <dbReference type="Pfam" id="PF00857"/>
    </source>
</evidence>
<evidence type="ECO:0000256" key="1">
    <source>
        <dbReference type="ARBA" id="ARBA00022801"/>
    </source>
</evidence>
<evidence type="ECO:0000313" key="3">
    <source>
        <dbReference type="EMBL" id="HJA08494.1"/>
    </source>
</evidence>
<dbReference type="Gene3D" id="3.40.50.850">
    <property type="entry name" value="Isochorismatase-like"/>
    <property type="match status" value="1"/>
</dbReference>
<dbReference type="CDD" id="cd00431">
    <property type="entry name" value="cysteine_hydrolases"/>
    <property type="match status" value="1"/>
</dbReference>
<dbReference type="PANTHER" id="PTHR43540">
    <property type="entry name" value="PEROXYUREIDOACRYLATE/UREIDOACRYLATE AMIDOHYDROLASE-RELATED"/>
    <property type="match status" value="1"/>
</dbReference>
<name>A0A9D2HDJ4_9BACT</name>
<gene>
    <name evidence="3" type="ORF">H9962_04820</name>
</gene>
<dbReference type="InterPro" id="IPR036380">
    <property type="entry name" value="Isochorismatase-like_sf"/>
</dbReference>
<dbReference type="SUPFAM" id="SSF52499">
    <property type="entry name" value="Isochorismatase-like hydrolases"/>
    <property type="match status" value="1"/>
</dbReference>
<dbReference type="EMBL" id="DXAN01000014">
    <property type="protein sequence ID" value="HJA08494.1"/>
    <property type="molecule type" value="Genomic_DNA"/>
</dbReference>
<dbReference type="InterPro" id="IPR000868">
    <property type="entry name" value="Isochorismatase-like_dom"/>
</dbReference>
<dbReference type="GO" id="GO:0016787">
    <property type="term" value="F:hydrolase activity"/>
    <property type="evidence" value="ECO:0007669"/>
    <property type="project" value="UniProtKB-KW"/>
</dbReference>
<dbReference type="Proteomes" id="UP000824225">
    <property type="component" value="Unassembled WGS sequence"/>
</dbReference>
<protein>
    <submittedName>
        <fullName evidence="3">Cysteine hydrolase</fullName>
    </submittedName>
</protein>
<feature type="domain" description="Isochorismatase-like" evidence="2">
    <location>
        <begin position="3"/>
        <end position="169"/>
    </location>
</feature>
<sequence length="177" mass="20013">MPVLVLVDVQKEYIAEGRPFCLETIGPSLDNLRKLLAHARAKGWKVIHMRHQQNAECFTYGSEYSEFIDGFGPQGDEKSLLKSDFSCFSSPEFQALADRYRNQEIIVAGYGATMCCLSTLVDAHHRGYDFTFVTDATCAKRTARFGEQDMREHIVDIMSAFGNLTTTEEVLNRPDED</sequence>
<dbReference type="InterPro" id="IPR050272">
    <property type="entry name" value="Isochorismatase-like_hydrls"/>
</dbReference>
<organism evidence="3 4">
    <name type="scientific">Candidatus Mailhella merdigallinarum</name>
    <dbReference type="NCBI Taxonomy" id="2838658"/>
    <lineage>
        <taxon>Bacteria</taxon>
        <taxon>Pseudomonadati</taxon>
        <taxon>Thermodesulfobacteriota</taxon>
        <taxon>Desulfovibrionia</taxon>
        <taxon>Desulfovibrionales</taxon>
        <taxon>Desulfovibrionaceae</taxon>
        <taxon>Mailhella</taxon>
    </lineage>
</organism>
<reference evidence="3" key="1">
    <citation type="journal article" date="2021" name="PeerJ">
        <title>Extensive microbial diversity within the chicken gut microbiome revealed by metagenomics and culture.</title>
        <authorList>
            <person name="Gilroy R."/>
            <person name="Ravi A."/>
            <person name="Getino M."/>
            <person name="Pursley I."/>
            <person name="Horton D.L."/>
            <person name="Alikhan N.F."/>
            <person name="Baker D."/>
            <person name="Gharbi K."/>
            <person name="Hall N."/>
            <person name="Watson M."/>
            <person name="Adriaenssens E.M."/>
            <person name="Foster-Nyarko E."/>
            <person name="Jarju S."/>
            <person name="Secka A."/>
            <person name="Antonio M."/>
            <person name="Oren A."/>
            <person name="Chaudhuri R.R."/>
            <person name="La Ragione R."/>
            <person name="Hildebrand F."/>
            <person name="Pallen M.J."/>
        </authorList>
    </citation>
    <scope>NUCLEOTIDE SEQUENCE</scope>
    <source>
        <strain evidence="3">CHK186-16707</strain>
    </source>
</reference>
<evidence type="ECO:0000313" key="4">
    <source>
        <dbReference type="Proteomes" id="UP000824225"/>
    </source>
</evidence>
<dbReference type="AlphaFoldDB" id="A0A9D2HDJ4"/>
<reference evidence="3" key="2">
    <citation type="submission" date="2021-04" db="EMBL/GenBank/DDBJ databases">
        <authorList>
            <person name="Gilroy R."/>
        </authorList>
    </citation>
    <scope>NUCLEOTIDE SEQUENCE</scope>
    <source>
        <strain evidence="3">CHK186-16707</strain>
    </source>
</reference>
<keyword evidence="1 3" id="KW-0378">Hydrolase</keyword>
<comment type="caution">
    <text evidence="3">The sequence shown here is derived from an EMBL/GenBank/DDBJ whole genome shotgun (WGS) entry which is preliminary data.</text>
</comment>
<dbReference type="Pfam" id="PF00857">
    <property type="entry name" value="Isochorismatase"/>
    <property type="match status" value="1"/>
</dbReference>